<evidence type="ECO:0000313" key="2">
    <source>
        <dbReference type="Proteomes" id="UP001341840"/>
    </source>
</evidence>
<reference evidence="1 2" key="1">
    <citation type="journal article" date="2023" name="Plants (Basel)">
        <title>Bridging the Gap: Combining Genomics and Transcriptomics Approaches to Understand Stylosanthes scabra, an Orphan Legume from the Brazilian Caatinga.</title>
        <authorList>
            <person name="Ferreira-Neto J.R.C."/>
            <person name="da Silva M.D."/>
            <person name="Binneck E."/>
            <person name="de Melo N.F."/>
            <person name="da Silva R.H."/>
            <person name="de Melo A.L.T.M."/>
            <person name="Pandolfi V."/>
            <person name="Bustamante F.O."/>
            <person name="Brasileiro-Vidal A.C."/>
            <person name="Benko-Iseppon A.M."/>
        </authorList>
    </citation>
    <scope>NUCLEOTIDE SEQUENCE [LARGE SCALE GENOMIC DNA]</scope>
    <source>
        <tissue evidence="1">Leaves</tissue>
    </source>
</reference>
<organism evidence="1 2">
    <name type="scientific">Stylosanthes scabra</name>
    <dbReference type="NCBI Taxonomy" id="79078"/>
    <lineage>
        <taxon>Eukaryota</taxon>
        <taxon>Viridiplantae</taxon>
        <taxon>Streptophyta</taxon>
        <taxon>Embryophyta</taxon>
        <taxon>Tracheophyta</taxon>
        <taxon>Spermatophyta</taxon>
        <taxon>Magnoliopsida</taxon>
        <taxon>eudicotyledons</taxon>
        <taxon>Gunneridae</taxon>
        <taxon>Pentapetalae</taxon>
        <taxon>rosids</taxon>
        <taxon>fabids</taxon>
        <taxon>Fabales</taxon>
        <taxon>Fabaceae</taxon>
        <taxon>Papilionoideae</taxon>
        <taxon>50 kb inversion clade</taxon>
        <taxon>dalbergioids sensu lato</taxon>
        <taxon>Dalbergieae</taxon>
        <taxon>Pterocarpus clade</taxon>
        <taxon>Stylosanthes</taxon>
    </lineage>
</organism>
<sequence length="134" mass="14557">MVEVSDIVGVVARISEKWNSSNVVQVSYREYRGWVEVLKMLRTDKDVLELAKIGVRDDMVELYVVHKSGFCRRPCTIEEIEVEDVVGSCKGSVGPAGLEEGSNGKAQKLLMGKGGIEATKTPIGDTSDGPVESL</sequence>
<protein>
    <submittedName>
        <fullName evidence="1">Uncharacterized protein</fullName>
    </submittedName>
</protein>
<comment type="caution">
    <text evidence="1">The sequence shown here is derived from an EMBL/GenBank/DDBJ whole genome shotgun (WGS) entry which is preliminary data.</text>
</comment>
<evidence type="ECO:0000313" key="1">
    <source>
        <dbReference type="EMBL" id="MED6205960.1"/>
    </source>
</evidence>
<gene>
    <name evidence="1" type="ORF">PIB30_022564</name>
</gene>
<keyword evidence="2" id="KW-1185">Reference proteome</keyword>
<accession>A0ABU6Y6E3</accession>
<dbReference type="EMBL" id="JASCZI010241732">
    <property type="protein sequence ID" value="MED6205960.1"/>
    <property type="molecule type" value="Genomic_DNA"/>
</dbReference>
<proteinExistence type="predicted"/>
<name>A0ABU6Y6E3_9FABA</name>
<dbReference type="Proteomes" id="UP001341840">
    <property type="component" value="Unassembled WGS sequence"/>
</dbReference>